<organism evidence="3 4">
    <name type="scientific">Hungatella hathewayi</name>
    <dbReference type="NCBI Taxonomy" id="154046"/>
    <lineage>
        <taxon>Bacteria</taxon>
        <taxon>Bacillati</taxon>
        <taxon>Bacillota</taxon>
        <taxon>Clostridia</taxon>
        <taxon>Lachnospirales</taxon>
        <taxon>Lachnospiraceae</taxon>
        <taxon>Hungatella</taxon>
    </lineage>
</organism>
<comment type="caution">
    <text evidence="3">The sequence shown here is derived from an EMBL/GenBank/DDBJ whole genome shotgun (WGS) entry which is preliminary data.</text>
</comment>
<evidence type="ECO:0000313" key="4">
    <source>
        <dbReference type="Proteomes" id="UP000434223"/>
    </source>
</evidence>
<feature type="transmembrane region" description="Helical" evidence="1">
    <location>
        <begin position="46"/>
        <end position="65"/>
    </location>
</feature>
<dbReference type="Proteomes" id="UP000434223">
    <property type="component" value="Unassembled WGS sequence"/>
</dbReference>
<dbReference type="RefSeq" id="WP_006776280.1">
    <property type="nucleotide sequence ID" value="NZ_BQNJ01000002.1"/>
</dbReference>
<dbReference type="GeneID" id="93150069"/>
<dbReference type="EMBL" id="WNME01000048">
    <property type="protein sequence ID" value="MUB67138.1"/>
    <property type="molecule type" value="Genomic_DNA"/>
</dbReference>
<feature type="transmembrane region" description="Helical" evidence="1">
    <location>
        <begin position="77"/>
        <end position="97"/>
    </location>
</feature>
<accession>A0A174XM13</accession>
<proteinExistence type="predicted"/>
<evidence type="ECO:0000256" key="1">
    <source>
        <dbReference type="SAM" id="Phobius"/>
    </source>
</evidence>
<reference evidence="3 4" key="1">
    <citation type="submission" date="2019-09" db="EMBL/GenBank/DDBJ databases">
        <title>Draft genome sequencing of Hungatella hathewayi 123Y-2.</title>
        <authorList>
            <person name="Lv Q."/>
            <person name="Li S."/>
        </authorList>
    </citation>
    <scope>NUCLEOTIDE SEQUENCE [LARGE SCALE GENOMIC DNA]</scope>
    <source>
        <strain evidence="3 4">123Y-2</strain>
    </source>
</reference>
<dbReference type="Proteomes" id="UP001055091">
    <property type="component" value="Unassembled WGS sequence"/>
</dbReference>
<gene>
    <name evidence="2" type="ORF">CE91St55_52200</name>
    <name evidence="3" type="ORF">GNE07_29415</name>
</gene>
<keyword evidence="1" id="KW-1133">Transmembrane helix</keyword>
<dbReference type="InterPro" id="IPR008523">
    <property type="entry name" value="DUF805"/>
</dbReference>
<dbReference type="Pfam" id="PF05656">
    <property type="entry name" value="DUF805"/>
    <property type="match status" value="1"/>
</dbReference>
<dbReference type="OrthoDB" id="9812349at2"/>
<dbReference type="AlphaFoldDB" id="A0A174XM13"/>
<feature type="transmembrane region" description="Helical" evidence="1">
    <location>
        <begin position="21"/>
        <end position="40"/>
    </location>
</feature>
<evidence type="ECO:0000313" key="2">
    <source>
        <dbReference type="EMBL" id="GKH03239.1"/>
    </source>
</evidence>
<reference evidence="2" key="2">
    <citation type="submission" date="2022-01" db="EMBL/GenBank/DDBJ databases">
        <title>Novel bile acid biosynthetic pathways are enriched in the microbiome of centenarians.</title>
        <authorList>
            <person name="Sato Y."/>
            <person name="Atarashi K."/>
            <person name="Plichta R.D."/>
            <person name="Arai Y."/>
            <person name="Sasajima S."/>
            <person name="Kearney M.S."/>
            <person name="Suda W."/>
            <person name="Takeshita K."/>
            <person name="Sasaki T."/>
            <person name="Okamoto S."/>
            <person name="Skelly N.A."/>
            <person name="Okamura Y."/>
            <person name="Vlamakis H."/>
            <person name="Li Y."/>
            <person name="Tanoue T."/>
            <person name="Takei H."/>
            <person name="Nittono H."/>
            <person name="Narushima S."/>
            <person name="Irie J."/>
            <person name="Itoh H."/>
            <person name="Moriya K."/>
            <person name="Sugiura Y."/>
            <person name="Suematsu M."/>
            <person name="Moritoki N."/>
            <person name="Shibata S."/>
            <person name="Littman R.D."/>
            <person name="Fischbach A.M."/>
            <person name="Uwamino Y."/>
            <person name="Inoue T."/>
            <person name="Honda A."/>
            <person name="Hattori M."/>
            <person name="Murai T."/>
            <person name="Xavier J.R."/>
            <person name="Hirose N."/>
            <person name="Honda K."/>
        </authorList>
    </citation>
    <scope>NUCLEOTIDE SEQUENCE</scope>
    <source>
        <strain evidence="2">CE91-St55</strain>
    </source>
</reference>
<dbReference type="PANTHER" id="PTHR34980:SF2">
    <property type="entry name" value="INNER MEMBRANE PROTEIN YHAH-RELATED"/>
    <property type="match status" value="1"/>
</dbReference>
<keyword evidence="1" id="KW-0812">Transmembrane</keyword>
<protein>
    <submittedName>
        <fullName evidence="3">DUF805 domain-containing protein</fullName>
    </submittedName>
    <submittedName>
        <fullName evidence="2">Membrane protein</fullName>
    </submittedName>
</protein>
<dbReference type="EMBL" id="BQNJ01000002">
    <property type="protein sequence ID" value="GKH03239.1"/>
    <property type="molecule type" value="Genomic_DNA"/>
</dbReference>
<evidence type="ECO:0000313" key="3">
    <source>
        <dbReference type="EMBL" id="MUB67138.1"/>
    </source>
</evidence>
<name>A0A174XM13_9FIRM</name>
<dbReference type="PANTHER" id="PTHR34980">
    <property type="entry name" value="INNER MEMBRANE PROTEIN-RELATED-RELATED"/>
    <property type="match status" value="1"/>
</dbReference>
<dbReference type="GO" id="GO:0005886">
    <property type="term" value="C:plasma membrane"/>
    <property type="evidence" value="ECO:0007669"/>
    <property type="project" value="TreeGrafter"/>
</dbReference>
<sequence>MPEYLSIWKNFANFKGRTSRRGYWLAIAFHIIVTIVLTLLSNFTLIFAVLTGIYVFASIIPLFALEIRRLHDINRCGWWVFLPMIPLVGGIILLVWFCKSSVDEGNIYGSMQV</sequence>
<keyword evidence="1" id="KW-0472">Membrane</keyword>